<dbReference type="AlphaFoldDB" id="A0A238D2N0"/>
<evidence type="ECO:0000313" key="3">
    <source>
        <dbReference type="Proteomes" id="UP000214566"/>
    </source>
</evidence>
<protein>
    <recommendedName>
        <fullName evidence="4">Transmembrane protein</fullName>
    </recommendedName>
</protein>
<proteinExistence type="predicted"/>
<feature type="transmembrane region" description="Helical" evidence="1">
    <location>
        <begin position="128"/>
        <end position="151"/>
    </location>
</feature>
<name>A0A238D2N0_THIDL</name>
<sequence length="181" mass="19600">MAYSNSEQVFMDVLGRLPAEDEWKEIRSLLGIMQRAQFEVDDPSNIPQVTLVAWGWARSTPRADVLAAVKAAVLESGKADAAPMDLTPVIVGLRGLQEAAARPVNAKVDEGVVRSAVREGVTSGLRELFSLTSMAILGVVIAFSLFVGFLAGKLQLEQTVQLQQQMIQKLTAPDHAPRFGK</sequence>
<dbReference type="OrthoDB" id="9154084at2"/>
<evidence type="ECO:0000313" key="2">
    <source>
        <dbReference type="EMBL" id="SBP87505.1"/>
    </source>
</evidence>
<accession>A0A238D2N0</accession>
<dbReference type="Proteomes" id="UP000214566">
    <property type="component" value="Unassembled WGS sequence"/>
</dbReference>
<reference evidence="2 3" key="1">
    <citation type="submission" date="2016-06" db="EMBL/GenBank/DDBJ databases">
        <authorList>
            <person name="Kjaerup R.B."/>
            <person name="Dalgaard T.S."/>
            <person name="Juul-Madsen H.R."/>
        </authorList>
    </citation>
    <scope>NUCLEOTIDE SEQUENCE [LARGE SCALE GENOMIC DNA]</scope>
    <source>
        <strain evidence="2 3">DSM 16361</strain>
    </source>
</reference>
<organism evidence="2 3">
    <name type="scientific">Thiomonas delicata</name>
    <name type="common">Thiomonas cuprina</name>
    <dbReference type="NCBI Taxonomy" id="364030"/>
    <lineage>
        <taxon>Bacteria</taxon>
        <taxon>Pseudomonadati</taxon>
        <taxon>Pseudomonadota</taxon>
        <taxon>Betaproteobacteria</taxon>
        <taxon>Burkholderiales</taxon>
        <taxon>Thiomonas</taxon>
    </lineage>
</organism>
<gene>
    <name evidence="2" type="ORF">THIARS_60218</name>
</gene>
<keyword evidence="1" id="KW-0472">Membrane</keyword>
<dbReference type="EMBL" id="FLMQ01000055">
    <property type="protein sequence ID" value="SBP87505.1"/>
    <property type="molecule type" value="Genomic_DNA"/>
</dbReference>
<keyword evidence="3" id="KW-1185">Reference proteome</keyword>
<evidence type="ECO:0008006" key="4">
    <source>
        <dbReference type="Google" id="ProtNLM"/>
    </source>
</evidence>
<dbReference type="RefSeq" id="WP_094159787.1">
    <property type="nucleotide sequence ID" value="NZ_LT592170.1"/>
</dbReference>
<evidence type="ECO:0000256" key="1">
    <source>
        <dbReference type="SAM" id="Phobius"/>
    </source>
</evidence>
<keyword evidence="1" id="KW-1133">Transmembrane helix</keyword>
<keyword evidence="1" id="KW-0812">Transmembrane</keyword>